<sequence length="57" mass="6829">MDNKIFKLEPSFKEDSIIIVTTHILTKRYSFLLIYSSTLLKIAILLALHFLYRYFFV</sequence>
<evidence type="ECO:0000256" key="1">
    <source>
        <dbReference type="SAM" id="Phobius"/>
    </source>
</evidence>
<keyword evidence="1" id="KW-0812">Transmembrane</keyword>
<keyword evidence="1" id="KW-1133">Transmembrane helix</keyword>
<evidence type="ECO:0000313" key="3">
    <source>
        <dbReference type="Proteomes" id="UP000555838"/>
    </source>
</evidence>
<keyword evidence="1" id="KW-0472">Membrane</keyword>
<organism evidence="2 3">
    <name type="scientific">Borreliella yangtzensis</name>
    <dbReference type="NCBI Taxonomy" id="683292"/>
    <lineage>
        <taxon>Bacteria</taxon>
        <taxon>Pseudomonadati</taxon>
        <taxon>Spirochaetota</taxon>
        <taxon>Spirochaetia</taxon>
        <taxon>Spirochaetales</taxon>
        <taxon>Borreliaceae</taxon>
        <taxon>Borreliella</taxon>
    </lineage>
</organism>
<proteinExistence type="predicted"/>
<evidence type="ECO:0000313" key="2">
    <source>
        <dbReference type="EMBL" id="MBB6043400.1"/>
    </source>
</evidence>
<accession>A0ABR6PAV0</accession>
<dbReference type="EMBL" id="JACHFG010000007">
    <property type="protein sequence ID" value="MBB6043400.1"/>
    <property type="molecule type" value="Genomic_DNA"/>
</dbReference>
<reference evidence="2 3" key="1">
    <citation type="submission" date="2020-08" db="EMBL/GenBank/DDBJ databases">
        <title>Genomic Encyclopedia of Type Strains, Phase IV (KMG-IV): sequencing the most valuable type-strain genomes for metagenomic binning, comparative biology and taxonomic classification.</title>
        <authorList>
            <person name="Goeker M."/>
        </authorList>
    </citation>
    <scope>NUCLEOTIDE SEQUENCE [LARGE SCALE GENOMIC DNA]</scope>
    <source>
        <strain evidence="2 3">DSM 24625</strain>
    </source>
</reference>
<gene>
    <name evidence="2" type="ORF">HNP68_001022</name>
</gene>
<feature type="transmembrane region" description="Helical" evidence="1">
    <location>
        <begin position="32"/>
        <end position="52"/>
    </location>
</feature>
<dbReference type="Proteomes" id="UP000555838">
    <property type="component" value="Unassembled WGS sequence"/>
</dbReference>
<name>A0ABR6PAV0_9SPIR</name>
<keyword evidence="3" id="KW-1185">Reference proteome</keyword>
<comment type="caution">
    <text evidence="2">The sequence shown here is derived from an EMBL/GenBank/DDBJ whole genome shotgun (WGS) entry which is preliminary data.</text>
</comment>
<protein>
    <submittedName>
        <fullName evidence="2">Uncharacterized protein</fullName>
    </submittedName>
</protein>